<dbReference type="SUPFAM" id="SSF53335">
    <property type="entry name" value="S-adenosyl-L-methionine-dependent methyltransferases"/>
    <property type="match status" value="1"/>
</dbReference>
<proteinExistence type="predicted"/>
<gene>
    <name evidence="3" type="ORF">PCAL00307_LOCUS8724</name>
    <name evidence="4" type="ORF">PCAL00307_LOCUS8727</name>
</gene>
<reference evidence="4" key="1">
    <citation type="submission" date="2021-01" db="EMBL/GenBank/DDBJ databases">
        <authorList>
            <person name="Corre E."/>
            <person name="Pelletier E."/>
            <person name="Niang G."/>
            <person name="Scheremetjew M."/>
            <person name="Finn R."/>
            <person name="Kale V."/>
            <person name="Holt S."/>
            <person name="Cochrane G."/>
            <person name="Meng A."/>
            <person name="Brown T."/>
            <person name="Cohen L."/>
        </authorList>
    </citation>
    <scope>NUCLEOTIDE SEQUENCE</scope>
    <source>
        <strain evidence="4">CCMP1756</strain>
    </source>
</reference>
<dbReference type="EMBL" id="HBIW01010236">
    <property type="protein sequence ID" value="CAE0693291.1"/>
    <property type="molecule type" value="Transcribed_RNA"/>
</dbReference>
<feature type="region of interest" description="Disordered" evidence="1">
    <location>
        <begin position="86"/>
        <end position="106"/>
    </location>
</feature>
<evidence type="ECO:0000256" key="1">
    <source>
        <dbReference type="SAM" id="MobiDB-lite"/>
    </source>
</evidence>
<evidence type="ECO:0000256" key="2">
    <source>
        <dbReference type="SAM" id="SignalP"/>
    </source>
</evidence>
<dbReference type="AlphaFoldDB" id="A0A6S8TG35"/>
<organism evidence="4">
    <name type="scientific">Pelagomonas calceolata</name>
    <dbReference type="NCBI Taxonomy" id="35677"/>
    <lineage>
        <taxon>Eukaryota</taxon>
        <taxon>Sar</taxon>
        <taxon>Stramenopiles</taxon>
        <taxon>Ochrophyta</taxon>
        <taxon>Pelagophyceae</taxon>
        <taxon>Pelagomonadales</taxon>
        <taxon>Pelagomonadaceae</taxon>
        <taxon>Pelagomonas</taxon>
    </lineage>
</organism>
<dbReference type="CDD" id="cd02440">
    <property type="entry name" value="AdoMet_MTases"/>
    <property type="match status" value="1"/>
</dbReference>
<dbReference type="InterPro" id="IPR029063">
    <property type="entry name" value="SAM-dependent_MTases_sf"/>
</dbReference>
<feature type="chain" id="PRO_5036191421" description="Methyltransferase domain-containing protein" evidence="2">
    <location>
        <begin position="17"/>
        <end position="581"/>
    </location>
</feature>
<name>A0A6S8TG35_9STRA</name>
<sequence>MKMLLVFVLGTACAAARLETKDQMIAFLRAHPSRAYFSRLVRDGPYDVAMEVGVADGRFSEHFLIDAQPKTWYMVEPFPNKMLQARYPPSTSGRRAPRRQLEEMPTSWASRGIGTTSKLRFFKALSLDQSVLDAIAPESVDFIYLDGAHDYANVARELEPYYRMLRPGGILAGHDYCKYDERPLACRGCADVPACVKYTEYGVRHGKGDRRAANQWGVVRAVQEWLARHPELEVYHTIENFTRTSLAQDGMDYDLVITNTYNPSWYVFKPKSSVIAPMAKRARCDSTSRTAGAQKLVVLFSYNFGNFRGEISRYRKQTQKFSCAYDRFFFTDLVDVARPLADDGWILSKVSADDVPVEALPRVIIPRDVSDGWKLTKYFKFGHIPRALRSYEYTLHVDFSAFANNPNRYIVPEFAHLSRFLRLHKSTELVLWKHGQRSFAFQEWKATVGYRLEKVPNIRGFARSVGRRFGCAAVSKVPLFELGVFMRKNNNTPVLNHMFVNTFRTLIAYGLKRDQNVLPFAMMYHLNMTKGNWVLQCPKEAKLPNHERGMMGGCGAPVFPSVSTRSSNASHHGCGHLGLTP</sequence>
<dbReference type="Gene3D" id="3.40.50.150">
    <property type="entry name" value="Vaccinia Virus protein VP39"/>
    <property type="match status" value="1"/>
</dbReference>
<accession>A0A6S8TG35</accession>
<evidence type="ECO:0008006" key="5">
    <source>
        <dbReference type="Google" id="ProtNLM"/>
    </source>
</evidence>
<dbReference type="Pfam" id="PF13578">
    <property type="entry name" value="Methyltransf_24"/>
    <property type="match status" value="1"/>
</dbReference>
<protein>
    <recommendedName>
        <fullName evidence="5">Methyltransferase domain-containing protein</fullName>
    </recommendedName>
</protein>
<keyword evidence="2" id="KW-0732">Signal</keyword>
<evidence type="ECO:0000313" key="4">
    <source>
        <dbReference type="EMBL" id="CAE0693291.1"/>
    </source>
</evidence>
<evidence type="ECO:0000313" key="3">
    <source>
        <dbReference type="EMBL" id="CAE0693288.1"/>
    </source>
</evidence>
<dbReference type="EMBL" id="HBIW01010233">
    <property type="protein sequence ID" value="CAE0693288.1"/>
    <property type="molecule type" value="Transcribed_RNA"/>
</dbReference>
<feature type="signal peptide" evidence="2">
    <location>
        <begin position="1"/>
        <end position="16"/>
    </location>
</feature>